<name>A0AAE0KRJ1_9CHLO</name>
<keyword evidence="3" id="KW-1185">Reference proteome</keyword>
<sequence>DSNGDFQFGMEALFYKYGVDLYIAGHEHDYERMYDVAPKWNPIVPWLSGETTQSTVNPPATTHIITGSAGNVENHEAFTRLAPHRTAMRSNTFGYSRMHIYNDTHLHWQQVMCDNGQPLEDEGKIIDDTWIVIEHHGPFGKAIPGSGPRKLGPESEERKWISAQTHDVVKDGTSQLKVPWSKSTPAPWSHRSNVKGHWSYSKDLAAVRAELAKIKNGTQDKILYFDFLDIKGIEGVELLTGDRRLVNPKLEDIAVKHAETPRAANGSQVKVSGANVMATRSIEGMKEMVEDRRQPVTQGATDIAAVPAELAKIKNGTQDKILYFDFLDITGFEGVELLTGDRQPVNKTTEDIAVKHAEIPRAANGSQDAVLHFGMIGGHGMLGEIKELSEDRRPVAQKAVA</sequence>
<proteinExistence type="predicted"/>
<dbReference type="SUPFAM" id="SSF56300">
    <property type="entry name" value="Metallo-dependent phosphatases"/>
    <property type="match status" value="1"/>
</dbReference>
<feature type="non-terminal residue" evidence="2">
    <location>
        <position position="1"/>
    </location>
</feature>
<dbReference type="Proteomes" id="UP001190700">
    <property type="component" value="Unassembled WGS sequence"/>
</dbReference>
<dbReference type="InterPro" id="IPR025733">
    <property type="entry name" value="PAPs_C"/>
</dbReference>
<accession>A0AAE0KRJ1</accession>
<reference evidence="2 3" key="1">
    <citation type="journal article" date="2015" name="Genome Biol. Evol.">
        <title>Comparative Genomics of a Bacterivorous Green Alga Reveals Evolutionary Causalities and Consequences of Phago-Mixotrophic Mode of Nutrition.</title>
        <authorList>
            <person name="Burns J.A."/>
            <person name="Paasch A."/>
            <person name="Narechania A."/>
            <person name="Kim E."/>
        </authorList>
    </citation>
    <scope>NUCLEOTIDE SEQUENCE [LARGE SCALE GENOMIC DNA]</scope>
    <source>
        <strain evidence="2 3">PLY_AMNH</strain>
    </source>
</reference>
<dbReference type="AlphaFoldDB" id="A0AAE0KRJ1"/>
<evidence type="ECO:0000259" key="1">
    <source>
        <dbReference type="Pfam" id="PF14008"/>
    </source>
</evidence>
<dbReference type="InterPro" id="IPR029052">
    <property type="entry name" value="Metallo-depent_PP-like"/>
</dbReference>
<dbReference type="EMBL" id="LGRX02019736">
    <property type="protein sequence ID" value="KAK3258196.1"/>
    <property type="molecule type" value="Genomic_DNA"/>
</dbReference>
<evidence type="ECO:0000313" key="3">
    <source>
        <dbReference type="Proteomes" id="UP001190700"/>
    </source>
</evidence>
<comment type="caution">
    <text evidence="2">The sequence shown here is derived from an EMBL/GenBank/DDBJ whole genome shotgun (WGS) entry which is preliminary data.</text>
</comment>
<dbReference type="Gene3D" id="3.60.21.10">
    <property type="match status" value="1"/>
</dbReference>
<organism evidence="2 3">
    <name type="scientific">Cymbomonas tetramitiformis</name>
    <dbReference type="NCBI Taxonomy" id="36881"/>
    <lineage>
        <taxon>Eukaryota</taxon>
        <taxon>Viridiplantae</taxon>
        <taxon>Chlorophyta</taxon>
        <taxon>Pyramimonadophyceae</taxon>
        <taxon>Pyramimonadales</taxon>
        <taxon>Pyramimonadaceae</taxon>
        <taxon>Cymbomonas</taxon>
    </lineage>
</organism>
<gene>
    <name evidence="2" type="ORF">CYMTET_32751</name>
</gene>
<evidence type="ECO:0000313" key="2">
    <source>
        <dbReference type="EMBL" id="KAK3258196.1"/>
    </source>
</evidence>
<dbReference type="PANTHER" id="PTHR45867">
    <property type="entry name" value="PURPLE ACID PHOSPHATASE"/>
    <property type="match status" value="1"/>
</dbReference>
<dbReference type="Pfam" id="PF14008">
    <property type="entry name" value="Metallophos_C"/>
    <property type="match status" value="1"/>
</dbReference>
<protein>
    <recommendedName>
        <fullName evidence="1">Purple acid phosphatase C-terminal domain-containing protein</fullName>
    </recommendedName>
</protein>
<feature type="domain" description="Purple acid phosphatase C-terminal" evidence="1">
    <location>
        <begin position="60"/>
        <end position="117"/>
    </location>
</feature>